<dbReference type="Proteomes" id="UP000204031">
    <property type="component" value="Segment"/>
</dbReference>
<protein>
    <submittedName>
        <fullName evidence="1">Uncharacterized protein</fullName>
    </submittedName>
</protein>
<evidence type="ECO:0000313" key="2">
    <source>
        <dbReference type="Proteomes" id="UP000204031"/>
    </source>
</evidence>
<keyword evidence="2" id="KW-1185">Reference proteome</keyword>
<sequence>MTKYVVVPQKSLTDKQRAALGSKYLAFSYRKGDTVYFCVCGLDRPGLEKFKGNIV</sequence>
<dbReference type="KEGG" id="vg:15010641"/>
<dbReference type="RefSeq" id="YP_007674109.1">
    <property type="nucleotide sequence ID" value="NC_020848.1"/>
</dbReference>
<reference evidence="1 2" key="1">
    <citation type="submission" date="2010-11" db="EMBL/GenBank/DDBJ databases">
        <title>The Genome Sequence of Vibrio phage VBP47.</title>
        <authorList>
            <consortium name="The Broad Institute Genome Sequencing Platform"/>
            <person name="Henn M.R."/>
            <person name="Wharam S."/>
            <person name="Gilg I."/>
            <person name="Martinez Martinez J."/>
            <person name="Wilson W."/>
            <person name="Levin J."/>
            <person name="Malboeuf C."/>
            <person name="Casali M."/>
            <person name="Russ C."/>
            <person name="Lennon N."/>
            <person name="Chapman S.B."/>
            <person name="Erlich R."/>
            <person name="Young S.K."/>
            <person name="Yandava C."/>
            <person name="Zeng Q."/>
            <person name="Fitzgerald M.F."/>
            <person name="Alvarado L."/>
            <person name="Anderson S."/>
            <person name="Berlin A."/>
            <person name="Chen Z."/>
            <person name="Freedman E."/>
            <person name="Gellesch M."/>
            <person name="Goldberg J."/>
            <person name="Green L."/>
            <person name="Griggs A."/>
            <person name="Gujja S."/>
            <person name="Heilman E."/>
            <person name="Heiman D."/>
            <person name="Hollinger A."/>
            <person name="Howarth C."/>
            <person name="Larson L."/>
            <person name="Mehta T."/>
            <person name="Neiman D."/>
            <person name="Pearson M."/>
            <person name="Roberts A."/>
            <person name="Ryan E."/>
            <person name="Saif S."/>
            <person name="Shea T."/>
            <person name="Shenoy N."/>
            <person name="Sisk P."/>
            <person name="Stolte C."/>
            <person name="Sykes S."/>
            <person name="White J."/>
            <person name="Haas B."/>
            <person name="Nusbaum C."/>
            <person name="Birren B."/>
        </authorList>
    </citation>
    <scope>NUCLEOTIDE SEQUENCE [LARGE SCALE GENOMIC DNA]</scope>
    <source>
        <strain evidence="1 2">VBP47</strain>
    </source>
</reference>
<gene>
    <name evidence="1" type="ORF">VPNG_00014</name>
</gene>
<proteinExistence type="predicted"/>
<dbReference type="EMBL" id="HQ634194">
    <property type="protein sequence ID" value="AGH57038.1"/>
    <property type="molecule type" value="Genomic_DNA"/>
</dbReference>
<evidence type="ECO:0000313" key="1">
    <source>
        <dbReference type="EMBL" id="AGH57038.1"/>
    </source>
</evidence>
<accession>M4SLY9</accession>
<name>M4SLY9_9CAUD</name>
<dbReference type="GeneID" id="15010641"/>
<organism evidence="1 2">
    <name type="scientific">Vibrio phage VBP47</name>
    <dbReference type="NCBI Taxonomy" id="754073"/>
    <lineage>
        <taxon>Viruses</taxon>
        <taxon>Duplodnaviria</taxon>
        <taxon>Heunggongvirae</taxon>
        <taxon>Uroviricota</taxon>
        <taxon>Caudoviricetes</taxon>
        <taxon>Schitoviridae</taxon>
        <taxon>Fuhrmanvirinae</taxon>
        <taxon>Stoningtonvirus</taxon>
        <taxon>Stoningtonvirus VBP47</taxon>
    </lineage>
</organism>